<evidence type="ECO:0000313" key="2">
    <source>
        <dbReference type="EMBL" id="KAF6745592.1"/>
    </source>
</evidence>
<evidence type="ECO:0000256" key="1">
    <source>
        <dbReference type="SAM" id="MobiDB-lite"/>
    </source>
</evidence>
<dbReference type="AlphaFoldDB" id="A0A8H6LYU4"/>
<dbReference type="Proteomes" id="UP000521943">
    <property type="component" value="Unassembled WGS sequence"/>
</dbReference>
<comment type="caution">
    <text evidence="2">The sequence shown here is derived from an EMBL/GenBank/DDBJ whole genome shotgun (WGS) entry which is preliminary data.</text>
</comment>
<protein>
    <submittedName>
        <fullName evidence="2">Uncharacterized protein</fullName>
    </submittedName>
</protein>
<evidence type="ECO:0000313" key="3">
    <source>
        <dbReference type="Proteomes" id="UP000521943"/>
    </source>
</evidence>
<reference evidence="2 3" key="1">
    <citation type="submission" date="2020-07" db="EMBL/GenBank/DDBJ databases">
        <title>Comparative genomics of pyrophilous fungi reveals a link between fire events and developmental genes.</title>
        <authorList>
            <consortium name="DOE Joint Genome Institute"/>
            <person name="Steindorff A.S."/>
            <person name="Carver A."/>
            <person name="Calhoun S."/>
            <person name="Stillman K."/>
            <person name="Liu H."/>
            <person name="Lipzen A."/>
            <person name="Pangilinan J."/>
            <person name="Labutti K."/>
            <person name="Bruns T.D."/>
            <person name="Grigoriev I.V."/>
        </authorList>
    </citation>
    <scope>NUCLEOTIDE SEQUENCE [LARGE SCALE GENOMIC DNA]</scope>
    <source>
        <strain evidence="2 3">CBS 144469</strain>
    </source>
</reference>
<feature type="region of interest" description="Disordered" evidence="1">
    <location>
        <begin position="30"/>
        <end position="62"/>
    </location>
</feature>
<name>A0A8H6LYU4_9AGAR</name>
<feature type="region of interest" description="Disordered" evidence="1">
    <location>
        <begin position="186"/>
        <end position="224"/>
    </location>
</feature>
<accession>A0A8H6LYU4</accession>
<feature type="region of interest" description="Disordered" evidence="1">
    <location>
        <begin position="81"/>
        <end position="108"/>
    </location>
</feature>
<keyword evidence="3" id="KW-1185">Reference proteome</keyword>
<proteinExistence type="predicted"/>
<dbReference type="EMBL" id="JACGCI010000104">
    <property type="protein sequence ID" value="KAF6745592.1"/>
    <property type="molecule type" value="Genomic_DNA"/>
</dbReference>
<sequence>MNSPANFQVRYLGGSTPTLTIQLKISISIPPQQATPNPQERPSEAESPQPTSEENDNAGATVQNHVLGQNDRLESDRHNSCHVITLPPGNSPGGSEGDVETSSSEHDIPNYTVDVLIPIATEDGAGDPLADSDSTATVMKIPLNPPVPPTDLWGGRSCSDFRQRSTWDDTAVLDDGTGGQVTSLSASVLGSPDHGTALPRVDRPSGSGEEFHDANTGTPDAIDVSDPSAALKSEFENKGVSKARTEGCSSDELFREFVRRRWDRWVPGGPQVPSTYLYGQGALTISCVIHREGCEKTNLTTIAHAFIGFSVAVDNLQATFNTHSPWRPRLRDHNCWTKTKVPAITSLFPCVGNRYRLPDLAIVLHDSTLVCGGNTLD</sequence>
<gene>
    <name evidence="2" type="ORF">DFP72DRAFT_856365</name>
</gene>
<organism evidence="2 3">
    <name type="scientific">Ephemerocybe angulata</name>
    <dbReference type="NCBI Taxonomy" id="980116"/>
    <lineage>
        <taxon>Eukaryota</taxon>
        <taxon>Fungi</taxon>
        <taxon>Dikarya</taxon>
        <taxon>Basidiomycota</taxon>
        <taxon>Agaricomycotina</taxon>
        <taxon>Agaricomycetes</taxon>
        <taxon>Agaricomycetidae</taxon>
        <taxon>Agaricales</taxon>
        <taxon>Agaricineae</taxon>
        <taxon>Psathyrellaceae</taxon>
        <taxon>Ephemerocybe</taxon>
    </lineage>
</organism>